<organism evidence="4 5">
    <name type="scientific">Prunus dulcis</name>
    <name type="common">Almond</name>
    <name type="synonym">Amygdalus dulcis</name>
    <dbReference type="NCBI Taxonomy" id="3755"/>
    <lineage>
        <taxon>Eukaryota</taxon>
        <taxon>Viridiplantae</taxon>
        <taxon>Streptophyta</taxon>
        <taxon>Embryophyta</taxon>
        <taxon>Tracheophyta</taxon>
        <taxon>Spermatophyta</taxon>
        <taxon>Magnoliopsida</taxon>
        <taxon>eudicotyledons</taxon>
        <taxon>Gunneridae</taxon>
        <taxon>Pentapetalae</taxon>
        <taxon>rosids</taxon>
        <taxon>fabids</taxon>
        <taxon>Rosales</taxon>
        <taxon>Rosaceae</taxon>
        <taxon>Amygdaloideae</taxon>
        <taxon>Amygdaleae</taxon>
        <taxon>Prunus</taxon>
    </lineage>
</organism>
<dbReference type="SUPFAM" id="SSF48239">
    <property type="entry name" value="Terpenoid cyclases/Protein prenyltransferases"/>
    <property type="match status" value="1"/>
</dbReference>
<dbReference type="Gramene" id="VVA37803">
    <property type="protein sequence ID" value="VVA37803"/>
    <property type="gene ID" value="Prudul26B006306"/>
</dbReference>
<dbReference type="Proteomes" id="UP000327085">
    <property type="component" value="Chromosome 3"/>
</dbReference>
<protein>
    <submittedName>
        <fullName evidence="4">PREDICTED: beta-amyrin synthase</fullName>
    </submittedName>
</protein>
<evidence type="ECO:0000256" key="1">
    <source>
        <dbReference type="ARBA" id="ARBA00022737"/>
    </source>
</evidence>
<dbReference type="EMBL" id="CABIKO010000576">
    <property type="protein sequence ID" value="VVA37803.1"/>
    <property type="molecule type" value="Genomic_DNA"/>
</dbReference>
<gene>
    <name evidence="4" type="ORF">ALMOND_2B006306</name>
</gene>
<dbReference type="Pfam" id="PF13243">
    <property type="entry name" value="SQHop_cyclase_C"/>
    <property type="match status" value="1"/>
</dbReference>
<feature type="non-terminal residue" evidence="4">
    <location>
        <position position="1"/>
    </location>
</feature>
<dbReference type="Gene3D" id="1.50.10.20">
    <property type="match status" value="1"/>
</dbReference>
<dbReference type="PANTHER" id="PTHR11764:SF58">
    <property type="entry name" value="BETA-AMYRIN SYNTHASE-RELATED"/>
    <property type="match status" value="1"/>
</dbReference>
<evidence type="ECO:0000256" key="2">
    <source>
        <dbReference type="ARBA" id="ARBA00023235"/>
    </source>
</evidence>
<evidence type="ECO:0000313" key="4">
    <source>
        <dbReference type="EMBL" id="VVA37803.1"/>
    </source>
</evidence>
<dbReference type="GO" id="GO:0042300">
    <property type="term" value="F:beta-amyrin synthase activity"/>
    <property type="evidence" value="ECO:0007669"/>
    <property type="project" value="TreeGrafter"/>
</dbReference>
<reference evidence="5" key="1">
    <citation type="journal article" date="2020" name="Plant J.">
        <title>Transposons played a major role in the diversification between the closely related almond and peach genomes: results from the almond genome sequence.</title>
        <authorList>
            <person name="Alioto T."/>
            <person name="Alexiou K.G."/>
            <person name="Bardil A."/>
            <person name="Barteri F."/>
            <person name="Castanera R."/>
            <person name="Cruz F."/>
            <person name="Dhingra A."/>
            <person name="Duval H."/>
            <person name="Fernandez I Marti A."/>
            <person name="Frias L."/>
            <person name="Galan B."/>
            <person name="Garcia J.L."/>
            <person name="Howad W."/>
            <person name="Gomez-Garrido J."/>
            <person name="Gut M."/>
            <person name="Julca I."/>
            <person name="Morata J."/>
            <person name="Puigdomenech P."/>
            <person name="Ribeca P."/>
            <person name="Rubio Cabetas M.J."/>
            <person name="Vlasova A."/>
            <person name="Wirthensohn M."/>
            <person name="Garcia-Mas J."/>
            <person name="Gabaldon T."/>
            <person name="Casacuberta J.M."/>
            <person name="Arus P."/>
        </authorList>
    </citation>
    <scope>NUCLEOTIDE SEQUENCE [LARGE SCALE GENOMIC DNA]</scope>
    <source>
        <strain evidence="5">cv. Texas</strain>
    </source>
</reference>
<proteinExistence type="predicted"/>
<dbReference type="PANTHER" id="PTHR11764">
    <property type="entry name" value="TERPENE CYCLASE/MUTASE FAMILY MEMBER"/>
    <property type="match status" value="1"/>
</dbReference>
<dbReference type="InParanoid" id="A0A5E4GDR1"/>
<keyword evidence="1" id="KW-0677">Repeat</keyword>
<sequence length="59" mass="6440">YGNWGVCFTYGSWFALGGLAAAGKTFNNCLATRKGVNFLLKTQRENGGWGESYLSCPKK</sequence>
<dbReference type="InterPro" id="IPR032696">
    <property type="entry name" value="SQ_cyclase_C"/>
</dbReference>
<name>A0A5E4GDR1_PRUDU</name>
<evidence type="ECO:0000259" key="3">
    <source>
        <dbReference type="Pfam" id="PF13243"/>
    </source>
</evidence>
<accession>A0A5E4GDR1</accession>
<feature type="domain" description="Squalene cyclase C-terminal" evidence="3">
    <location>
        <begin position="1"/>
        <end position="54"/>
    </location>
</feature>
<dbReference type="AlphaFoldDB" id="A0A5E4GDR1"/>
<feature type="non-terminal residue" evidence="4">
    <location>
        <position position="59"/>
    </location>
</feature>
<keyword evidence="2" id="KW-0413">Isomerase</keyword>
<dbReference type="GO" id="GO:0005811">
    <property type="term" value="C:lipid droplet"/>
    <property type="evidence" value="ECO:0007669"/>
    <property type="project" value="InterPro"/>
</dbReference>
<dbReference type="GO" id="GO:0016104">
    <property type="term" value="P:triterpenoid biosynthetic process"/>
    <property type="evidence" value="ECO:0007669"/>
    <property type="project" value="InterPro"/>
</dbReference>
<evidence type="ECO:0000313" key="5">
    <source>
        <dbReference type="Proteomes" id="UP000327085"/>
    </source>
</evidence>
<dbReference type="InterPro" id="IPR018333">
    <property type="entry name" value="Squalene_cyclase"/>
</dbReference>
<dbReference type="InterPro" id="IPR008930">
    <property type="entry name" value="Terpenoid_cyclase/PrenylTrfase"/>
</dbReference>